<dbReference type="PANTHER" id="PTHR15574:SF21">
    <property type="entry name" value="DDB1- AND CUL4-ASSOCIATED FACTOR 8"/>
    <property type="match status" value="1"/>
</dbReference>
<dbReference type="InterPro" id="IPR036322">
    <property type="entry name" value="WD40_repeat_dom_sf"/>
</dbReference>
<feature type="compositionally biased region" description="Polar residues" evidence="4">
    <location>
        <begin position="70"/>
        <end position="86"/>
    </location>
</feature>
<dbReference type="PROSITE" id="PS50082">
    <property type="entry name" value="WD_REPEATS_2"/>
    <property type="match status" value="1"/>
</dbReference>
<organism evidence="5 6">
    <name type="scientific">Leptosia nina</name>
    <dbReference type="NCBI Taxonomy" id="320188"/>
    <lineage>
        <taxon>Eukaryota</taxon>
        <taxon>Metazoa</taxon>
        <taxon>Ecdysozoa</taxon>
        <taxon>Arthropoda</taxon>
        <taxon>Hexapoda</taxon>
        <taxon>Insecta</taxon>
        <taxon>Pterygota</taxon>
        <taxon>Neoptera</taxon>
        <taxon>Endopterygota</taxon>
        <taxon>Lepidoptera</taxon>
        <taxon>Glossata</taxon>
        <taxon>Ditrysia</taxon>
        <taxon>Papilionoidea</taxon>
        <taxon>Pieridae</taxon>
        <taxon>Pierinae</taxon>
        <taxon>Leptosia</taxon>
    </lineage>
</organism>
<feature type="compositionally biased region" description="Acidic residues" evidence="4">
    <location>
        <begin position="181"/>
        <end position="191"/>
    </location>
</feature>
<dbReference type="AlphaFoldDB" id="A0AAV1IWS3"/>
<evidence type="ECO:0008006" key="7">
    <source>
        <dbReference type="Google" id="ProtNLM"/>
    </source>
</evidence>
<feature type="region of interest" description="Disordered" evidence="4">
    <location>
        <begin position="143"/>
        <end position="213"/>
    </location>
</feature>
<dbReference type="InterPro" id="IPR045151">
    <property type="entry name" value="DCAF8"/>
</dbReference>
<feature type="region of interest" description="Disordered" evidence="4">
    <location>
        <begin position="102"/>
        <end position="131"/>
    </location>
</feature>
<dbReference type="Proteomes" id="UP001497472">
    <property type="component" value="Unassembled WGS sequence"/>
</dbReference>
<reference evidence="5 6" key="1">
    <citation type="submission" date="2023-11" db="EMBL/GenBank/DDBJ databases">
        <authorList>
            <person name="Okamura Y."/>
        </authorList>
    </citation>
    <scope>NUCLEOTIDE SEQUENCE [LARGE SCALE GENOMIC DNA]</scope>
</reference>
<keyword evidence="1 3" id="KW-0853">WD repeat</keyword>
<dbReference type="InterPro" id="IPR001680">
    <property type="entry name" value="WD40_rpt"/>
</dbReference>
<feature type="compositionally biased region" description="Polar residues" evidence="4">
    <location>
        <begin position="29"/>
        <end position="40"/>
    </location>
</feature>
<feature type="region of interest" description="Disordered" evidence="4">
    <location>
        <begin position="1"/>
        <end position="86"/>
    </location>
</feature>
<evidence type="ECO:0000313" key="5">
    <source>
        <dbReference type="EMBL" id="CAK1540763.1"/>
    </source>
</evidence>
<evidence type="ECO:0000256" key="1">
    <source>
        <dbReference type="ARBA" id="ARBA00022574"/>
    </source>
</evidence>
<feature type="compositionally biased region" description="Basic and acidic residues" evidence="4">
    <location>
        <begin position="58"/>
        <end position="69"/>
    </location>
</feature>
<dbReference type="SMART" id="SM00320">
    <property type="entry name" value="WD40"/>
    <property type="match status" value="7"/>
</dbReference>
<protein>
    <recommendedName>
        <fullName evidence="7">DDB1- and CUL4-associated factor 8</fullName>
    </recommendedName>
</protein>
<evidence type="ECO:0000256" key="2">
    <source>
        <dbReference type="ARBA" id="ARBA00022737"/>
    </source>
</evidence>
<feature type="repeat" description="WD" evidence="3">
    <location>
        <begin position="271"/>
        <end position="303"/>
    </location>
</feature>
<dbReference type="PANTHER" id="PTHR15574">
    <property type="entry name" value="WD REPEAT DOMAIN-CONTAINING FAMILY"/>
    <property type="match status" value="1"/>
</dbReference>
<dbReference type="PROSITE" id="PS50294">
    <property type="entry name" value="WD_REPEATS_REGION"/>
    <property type="match status" value="1"/>
</dbReference>
<evidence type="ECO:0000256" key="3">
    <source>
        <dbReference type="PROSITE-ProRule" id="PRU00221"/>
    </source>
</evidence>
<feature type="compositionally biased region" description="Low complexity" evidence="4">
    <location>
        <begin position="145"/>
        <end position="170"/>
    </location>
</feature>
<keyword evidence="2" id="KW-0677">Repeat</keyword>
<dbReference type="GO" id="GO:0080008">
    <property type="term" value="C:Cul4-RING E3 ubiquitin ligase complex"/>
    <property type="evidence" value="ECO:0007669"/>
    <property type="project" value="TreeGrafter"/>
</dbReference>
<proteinExistence type="predicted"/>
<evidence type="ECO:0000313" key="6">
    <source>
        <dbReference type="Proteomes" id="UP001497472"/>
    </source>
</evidence>
<dbReference type="Gene3D" id="2.130.10.10">
    <property type="entry name" value="YVTN repeat-like/Quinoprotein amine dehydrogenase"/>
    <property type="match status" value="1"/>
</dbReference>
<evidence type="ECO:0000256" key="4">
    <source>
        <dbReference type="SAM" id="MobiDB-lite"/>
    </source>
</evidence>
<gene>
    <name evidence="5" type="ORF">LNINA_LOCUS794</name>
</gene>
<comment type="caution">
    <text evidence="5">The sequence shown here is derived from an EMBL/GenBank/DDBJ whole genome shotgun (WGS) entry which is preliminary data.</text>
</comment>
<feature type="compositionally biased region" description="Acidic residues" evidence="4">
    <location>
        <begin position="1"/>
        <end position="12"/>
    </location>
</feature>
<name>A0AAV1IWS3_9NEOP</name>
<dbReference type="SUPFAM" id="SSF50978">
    <property type="entry name" value="WD40 repeat-like"/>
    <property type="match status" value="1"/>
</dbReference>
<keyword evidence="6" id="KW-1185">Reference proteome</keyword>
<dbReference type="GO" id="GO:0005737">
    <property type="term" value="C:cytoplasm"/>
    <property type="evidence" value="ECO:0007669"/>
    <property type="project" value="TreeGrafter"/>
</dbReference>
<dbReference type="InterPro" id="IPR015943">
    <property type="entry name" value="WD40/YVTN_repeat-like_dom_sf"/>
</dbReference>
<dbReference type="EMBL" id="CAVLEF010000001">
    <property type="protein sequence ID" value="CAK1540763.1"/>
    <property type="molecule type" value="Genomic_DNA"/>
</dbReference>
<sequence length="666" mass="74241">MEDNSQSDEEIKDEPMSPKLCGKKLKLNDGSSQDSLNEGASGSKDVKEENVDSGVSADKSESTSSEDRGTTSNAEPTNEVVNIATSSSNNVRTILVNLRRPRHSRIYRKRKTPNNDSDESSSRDSDDLSHDEEADNIQLINTFYDSGDSSHNSSSSISSISNSAEGSNEIYSDDHPLTLVSDDDTDSDETLWNEFDQNSTRTRPKRGPTRRPSVLLKTRPKHDYLILREVINREMGLTFPRGKANQENVTFEKKFYGSLHAVYRMSKFNFLAKHKGCVNSINFHPEGHLLASGSDDTNVVVWDWARNIPLQTIKTGHKSNVFQSKFLYLNAQTQLNIVTCARDGQVRLIQCPASGGGGASRRKLATHSRAAHKVHVSAHEPHLVISAGEDAVVMRCDVRVEAASKLLTVRGTHLVPLYSVAGHPLIPHELLVAGRDMFVRVYDTRKPDKPLNMYTANFDKSVKPDHVAYKSMLHLTCAVYNHDGSEILGSYNDEDIYLFDTKLDVYDKDTADLNKQTYTHKYSGHRNSATFKGVSFFGPQSQFVVSGSDCSHIFIWEKHSEALVQMMEGDKNGVVNCIEAHPRFPIIASSGLDKDVKLWMPQKHSEPDFKMMEKVVRANAITDTRSMFTDFLPTLYSAWRGTLADSDEAPPFGANVDFDGNACTTF</sequence>
<dbReference type="Pfam" id="PF00400">
    <property type="entry name" value="WD40"/>
    <property type="match status" value="3"/>
</dbReference>
<accession>A0AAV1IWS3</accession>
<feature type="compositionally biased region" description="Basic residues" evidence="4">
    <location>
        <begin position="102"/>
        <end position="112"/>
    </location>
</feature>